<protein>
    <submittedName>
        <fullName evidence="1">NADH dehydrogenase subunit K (Plastid)</fullName>
    </submittedName>
</protein>
<comment type="caution">
    <text evidence="1">The sequence shown here is derived from an EMBL/GenBank/DDBJ whole genome shotgun (WGS) entry which is preliminary data.</text>
</comment>
<evidence type="ECO:0000313" key="1">
    <source>
        <dbReference type="EMBL" id="KAJ6818063.1"/>
    </source>
</evidence>
<reference evidence="1" key="2">
    <citation type="submission" date="2023-04" db="EMBL/GenBank/DDBJ databases">
        <authorList>
            <person name="Bruccoleri R.E."/>
            <person name="Oakeley E.J."/>
            <person name="Faust A.-M."/>
            <person name="Dessus-Babus S."/>
            <person name="Altorfer M."/>
            <person name="Burckhardt D."/>
            <person name="Oertli M."/>
            <person name="Naumann U."/>
            <person name="Petersen F."/>
            <person name="Wong J."/>
        </authorList>
    </citation>
    <scope>NUCLEOTIDE SEQUENCE</scope>
    <source>
        <strain evidence="1">GSM-AAB239-AS_SAM_17_03QT</strain>
        <tissue evidence="1">Leaf</tissue>
    </source>
</reference>
<dbReference type="AlphaFoldDB" id="A0AAX6FP28"/>
<gene>
    <name evidence="1" type="ORF">M6B38_408605</name>
</gene>
<keyword evidence="2" id="KW-1185">Reference proteome</keyword>
<evidence type="ECO:0000313" key="2">
    <source>
        <dbReference type="Proteomes" id="UP001140949"/>
    </source>
</evidence>
<sequence length="76" mass="8955">MKQQLVPYRRGHKLESLDQFERSFDVVEIMELEVVWSSNGKSIEFITVSMSSFTSFFYCLSIQLKPFQYSFSPCIN</sequence>
<name>A0AAX6FP28_IRIPA</name>
<dbReference type="EMBL" id="JANAVB010027399">
    <property type="protein sequence ID" value="KAJ6818063.1"/>
    <property type="molecule type" value="Genomic_DNA"/>
</dbReference>
<proteinExistence type="predicted"/>
<reference evidence="1" key="1">
    <citation type="journal article" date="2023" name="GigaByte">
        <title>Genome assembly of the bearded iris, Iris pallida Lam.</title>
        <authorList>
            <person name="Bruccoleri R.E."/>
            <person name="Oakeley E.J."/>
            <person name="Faust A.M.E."/>
            <person name="Altorfer M."/>
            <person name="Dessus-Babus S."/>
            <person name="Burckhardt D."/>
            <person name="Oertli M."/>
            <person name="Naumann U."/>
            <person name="Petersen F."/>
            <person name="Wong J."/>
        </authorList>
    </citation>
    <scope>NUCLEOTIDE SEQUENCE</scope>
    <source>
        <strain evidence="1">GSM-AAB239-AS_SAM_17_03QT</strain>
    </source>
</reference>
<dbReference type="Proteomes" id="UP001140949">
    <property type="component" value="Unassembled WGS sequence"/>
</dbReference>
<organism evidence="1 2">
    <name type="scientific">Iris pallida</name>
    <name type="common">Sweet iris</name>
    <dbReference type="NCBI Taxonomy" id="29817"/>
    <lineage>
        <taxon>Eukaryota</taxon>
        <taxon>Viridiplantae</taxon>
        <taxon>Streptophyta</taxon>
        <taxon>Embryophyta</taxon>
        <taxon>Tracheophyta</taxon>
        <taxon>Spermatophyta</taxon>
        <taxon>Magnoliopsida</taxon>
        <taxon>Liliopsida</taxon>
        <taxon>Asparagales</taxon>
        <taxon>Iridaceae</taxon>
        <taxon>Iridoideae</taxon>
        <taxon>Irideae</taxon>
        <taxon>Iris</taxon>
    </lineage>
</organism>
<accession>A0AAX6FP28</accession>